<dbReference type="GO" id="GO:0016491">
    <property type="term" value="F:oxidoreductase activity"/>
    <property type="evidence" value="ECO:0007669"/>
    <property type="project" value="UniProtKB-KW"/>
</dbReference>
<dbReference type="RefSeq" id="WP_053283632.1">
    <property type="nucleotide sequence ID" value="NZ_JNVD01000022.1"/>
</dbReference>
<dbReference type="AlphaFoldDB" id="A0A0L7MEF0"/>
<dbReference type="SUPFAM" id="SSF54373">
    <property type="entry name" value="FAD-linked reductases, C-terminal domain"/>
    <property type="match status" value="1"/>
</dbReference>
<reference evidence="4" key="1">
    <citation type="submission" date="2014-06" db="EMBL/GenBank/DDBJ databases">
        <title>Draft genome sequence of C. testosteroni WDL7.</title>
        <authorList>
            <person name="Wu Y."/>
            <person name="Seshan H."/>
            <person name="Arumugam K."/>
        </authorList>
    </citation>
    <scope>NUCLEOTIDE SEQUENCE [LARGE SCALE GENOMIC DNA]</scope>
    <source>
        <strain evidence="4">WDL7</strain>
    </source>
</reference>
<evidence type="ECO:0000313" key="3">
    <source>
        <dbReference type="EMBL" id="KOC20241.1"/>
    </source>
</evidence>
<comment type="caution">
    <text evidence="3">The sequence shown here is derived from an EMBL/GenBank/DDBJ whole genome shotgun (WGS) entry which is preliminary data.</text>
</comment>
<dbReference type="GO" id="GO:0005737">
    <property type="term" value="C:cytoplasm"/>
    <property type="evidence" value="ECO:0007669"/>
    <property type="project" value="TreeGrafter"/>
</dbReference>
<gene>
    <name evidence="3" type="ORF">GL58_12135</name>
</gene>
<feature type="domain" description="FAD dependent oxidoreductase" evidence="2">
    <location>
        <begin position="4"/>
        <end position="399"/>
    </location>
</feature>
<protein>
    <submittedName>
        <fullName evidence="3">Amino acid dehydrogenase</fullName>
        <ecNumber evidence="3">1.4.99.6</ecNumber>
    </submittedName>
</protein>
<evidence type="ECO:0000259" key="2">
    <source>
        <dbReference type="Pfam" id="PF01266"/>
    </source>
</evidence>
<dbReference type="PANTHER" id="PTHR13847">
    <property type="entry name" value="SARCOSINE DEHYDROGENASE-RELATED"/>
    <property type="match status" value="1"/>
</dbReference>
<name>A0A0L7MEF0_COMTE</name>
<dbReference type="EMBL" id="JNVD01000022">
    <property type="protein sequence ID" value="KOC20241.1"/>
    <property type="molecule type" value="Genomic_DNA"/>
</dbReference>
<keyword evidence="1 3" id="KW-0560">Oxidoreductase</keyword>
<dbReference type="SUPFAM" id="SSF51905">
    <property type="entry name" value="FAD/NAD(P)-binding domain"/>
    <property type="match status" value="1"/>
</dbReference>
<dbReference type="Proteomes" id="UP000037442">
    <property type="component" value="Unassembled WGS sequence"/>
</dbReference>
<sequence>MKTIAVIGGGITGVTTAYALARRGFSVTLFEKQRYAAMETSFANGGQLSASNAEVWTHWSTIVKGLKWMLKSDAPLLLNPKPSWHKISWFCQFLAAIPHYEKNTVETARLAIAAREHLFDWAASEGIDFDLKQKGILHIYRDRAGFEHAGKVSQLLAKGGLERRAVTPDEMKAIEPTLSGTFYGGYFTESDSTGDIHKFTSGLAAACERLGVQCRYGQEIVSVNSNGKQASVTVRQGLETETSTFDAMVVCAGTASRALAAQLGDSVNIYPVKGYSITVNLPDEASRAAAPLVSLLDDETKLVTSRLGDDRFRVAGTAEFNGYNKDIRADRIRPLIEWMQQCFPGVSTRSVVPWAGLRPMMPDMLPRVGPGNKPCVFYNTGHGHLGWTLSAVTADMVADVVLQSMGSASRLSRPATLTTASA</sequence>
<dbReference type="PATRIC" id="fig|285.49.peg.2506"/>
<evidence type="ECO:0000313" key="4">
    <source>
        <dbReference type="Proteomes" id="UP000037442"/>
    </source>
</evidence>
<organism evidence="3 4">
    <name type="scientific">Comamonas testosteroni</name>
    <name type="common">Pseudomonas testosteroni</name>
    <dbReference type="NCBI Taxonomy" id="285"/>
    <lineage>
        <taxon>Bacteria</taxon>
        <taxon>Pseudomonadati</taxon>
        <taxon>Pseudomonadota</taxon>
        <taxon>Betaproteobacteria</taxon>
        <taxon>Burkholderiales</taxon>
        <taxon>Comamonadaceae</taxon>
        <taxon>Comamonas</taxon>
    </lineage>
</organism>
<dbReference type="InterPro" id="IPR006076">
    <property type="entry name" value="FAD-dep_OxRdtase"/>
</dbReference>
<dbReference type="EC" id="1.4.99.6" evidence="3"/>
<accession>A0A0L7MEF0</accession>
<proteinExistence type="predicted"/>
<dbReference type="Pfam" id="PF01266">
    <property type="entry name" value="DAO"/>
    <property type="match status" value="1"/>
</dbReference>
<dbReference type="PANTHER" id="PTHR13847:SF289">
    <property type="entry name" value="GLYCINE OXIDASE"/>
    <property type="match status" value="1"/>
</dbReference>
<dbReference type="Gene3D" id="3.50.50.60">
    <property type="entry name" value="FAD/NAD(P)-binding domain"/>
    <property type="match status" value="2"/>
</dbReference>
<evidence type="ECO:0000256" key="1">
    <source>
        <dbReference type="ARBA" id="ARBA00023002"/>
    </source>
</evidence>
<dbReference type="NCBIfam" id="NF009074">
    <property type="entry name" value="PRK12409.1"/>
    <property type="match status" value="1"/>
</dbReference>
<dbReference type="InterPro" id="IPR036188">
    <property type="entry name" value="FAD/NAD-bd_sf"/>
</dbReference>
<dbReference type="Gene3D" id="3.30.9.10">
    <property type="entry name" value="D-Amino Acid Oxidase, subunit A, domain 2"/>
    <property type="match status" value="1"/>
</dbReference>